<dbReference type="EMBL" id="LCGH01000002">
    <property type="protein sequence ID" value="KKT11748.1"/>
    <property type="molecule type" value="Genomic_DNA"/>
</dbReference>
<feature type="transmembrane region" description="Helical" evidence="1">
    <location>
        <begin position="9"/>
        <end position="30"/>
    </location>
</feature>
<protein>
    <submittedName>
        <fullName evidence="2">Uncharacterized protein</fullName>
    </submittedName>
</protein>
<keyword evidence="1" id="KW-0472">Membrane</keyword>
<proteinExistence type="predicted"/>
<evidence type="ECO:0000256" key="1">
    <source>
        <dbReference type="SAM" id="Phobius"/>
    </source>
</evidence>
<accession>A0A0G1EPN5</accession>
<name>A0A0G1EPN5_9BACT</name>
<comment type="caution">
    <text evidence="2">The sequence shown here is derived from an EMBL/GenBank/DDBJ whole genome shotgun (WGS) entry which is preliminary data.</text>
</comment>
<gene>
    <name evidence="2" type="ORF">UV91_C0002G0042</name>
</gene>
<keyword evidence="1" id="KW-1133">Transmembrane helix</keyword>
<dbReference type="AlphaFoldDB" id="A0A0G1EPN5"/>
<dbReference type="Proteomes" id="UP000033907">
    <property type="component" value="Unassembled WGS sequence"/>
</dbReference>
<reference evidence="2 3" key="1">
    <citation type="journal article" date="2015" name="Nature">
        <title>rRNA introns, odd ribosomes, and small enigmatic genomes across a large radiation of phyla.</title>
        <authorList>
            <person name="Brown C.T."/>
            <person name="Hug L.A."/>
            <person name="Thomas B.C."/>
            <person name="Sharon I."/>
            <person name="Castelle C.J."/>
            <person name="Singh A."/>
            <person name="Wilkins M.J."/>
            <person name="Williams K.H."/>
            <person name="Banfield J.F."/>
        </authorList>
    </citation>
    <scope>NUCLEOTIDE SEQUENCE [LARGE SCALE GENOMIC DNA]</scope>
</reference>
<evidence type="ECO:0000313" key="3">
    <source>
        <dbReference type="Proteomes" id="UP000033907"/>
    </source>
</evidence>
<evidence type="ECO:0000313" key="2">
    <source>
        <dbReference type="EMBL" id="KKT11748.1"/>
    </source>
</evidence>
<keyword evidence="1" id="KW-0812">Transmembrane</keyword>
<sequence>MKNNSKKGFIVPMLLAIIALLVLGSGVYIYQNKKAKTPIVVGNEEQQSNIQISPVNTQTNNANWKTYTNTQYGFEFKYPSDYSLKESSIYFSEEIPEGKRVFMESPTCKTLVTGGGPWPKDCVSFNLLIQKNKISIATDGVIVIKTATQVAGYFAERVEDNSGGMWDGLSQIYVQFEKGGDWYISYLSYNSENKTAAENLFNQILSTFKFTK</sequence>
<organism evidence="2 3">
    <name type="scientific">Candidatus Nomurabacteria bacterium GW2011_GWF2_43_24</name>
    <dbReference type="NCBI Taxonomy" id="1618778"/>
    <lineage>
        <taxon>Bacteria</taxon>
        <taxon>Candidatus Nomuraibacteriota</taxon>
    </lineage>
</organism>